<dbReference type="eggNOG" id="COG3182">
    <property type="taxonomic scope" value="Bacteria"/>
</dbReference>
<dbReference type="InterPro" id="IPR005625">
    <property type="entry name" value="PepSY-ass_TM"/>
</dbReference>
<feature type="transmembrane region" description="Helical" evidence="1">
    <location>
        <begin position="322"/>
        <end position="343"/>
    </location>
</feature>
<evidence type="ECO:0000256" key="1">
    <source>
        <dbReference type="SAM" id="Phobius"/>
    </source>
</evidence>
<keyword evidence="1" id="KW-0472">Membrane</keyword>
<dbReference type="AlphaFoldDB" id="E0TFD0"/>
<dbReference type="EMBL" id="CP002156">
    <property type="protein sequence ID" value="ADM09531.1"/>
    <property type="molecule type" value="Genomic_DNA"/>
</dbReference>
<proteinExistence type="predicted"/>
<dbReference type="KEGG" id="pbr:PB2503_07369"/>
<dbReference type="RefSeq" id="WP_013300505.1">
    <property type="nucleotide sequence ID" value="NC_014414.1"/>
</dbReference>
<dbReference type="STRING" id="314260.PB2503_07369"/>
<dbReference type="PANTHER" id="PTHR34219">
    <property type="entry name" value="IRON-REGULATED INNER MEMBRANE PROTEIN-RELATED"/>
    <property type="match status" value="1"/>
</dbReference>
<keyword evidence="1" id="KW-0812">Transmembrane</keyword>
<feature type="transmembrane region" description="Helical" evidence="1">
    <location>
        <begin position="12"/>
        <end position="30"/>
    </location>
</feature>
<accession>E0TFD0</accession>
<feature type="transmembrane region" description="Helical" evidence="1">
    <location>
        <begin position="177"/>
        <end position="197"/>
    </location>
</feature>
<evidence type="ECO:0008006" key="4">
    <source>
        <dbReference type="Google" id="ProtNLM"/>
    </source>
</evidence>
<evidence type="ECO:0000313" key="2">
    <source>
        <dbReference type="EMBL" id="ADM09531.1"/>
    </source>
</evidence>
<dbReference type="HOGENOM" id="CLU_031962_4_2_5"/>
<name>E0TFD0_PARBH</name>
<dbReference type="PANTHER" id="PTHR34219:SF3">
    <property type="entry name" value="BLL7967 PROTEIN"/>
    <property type="match status" value="1"/>
</dbReference>
<reference evidence="3" key="1">
    <citation type="submission" date="2010-08" db="EMBL/GenBank/DDBJ databases">
        <title>Genome sequence of Parvularcula bermudensis HTCC2503.</title>
        <authorList>
            <person name="Kang D.-M."/>
            <person name="Oh H.-M."/>
            <person name="Cho J.-C."/>
        </authorList>
    </citation>
    <scope>NUCLEOTIDE SEQUENCE [LARGE SCALE GENOMIC DNA]</scope>
    <source>
        <strain evidence="3">ATCC BAA-594 / HTCC2503 / KCTC 12087</strain>
    </source>
</reference>
<organism evidence="2 3">
    <name type="scientific">Parvularcula bermudensis (strain ATCC BAA-594 / HTCC2503 / KCTC 12087)</name>
    <dbReference type="NCBI Taxonomy" id="314260"/>
    <lineage>
        <taxon>Bacteria</taxon>
        <taxon>Pseudomonadati</taxon>
        <taxon>Pseudomonadota</taxon>
        <taxon>Alphaproteobacteria</taxon>
        <taxon>Parvularculales</taxon>
        <taxon>Parvularculaceae</taxon>
        <taxon>Parvularcula</taxon>
    </lineage>
</organism>
<dbReference type="Proteomes" id="UP000001302">
    <property type="component" value="Chromosome"/>
</dbReference>
<dbReference type="Pfam" id="PF03929">
    <property type="entry name" value="PepSY_TM"/>
    <property type="match status" value="1"/>
</dbReference>
<dbReference type="OrthoDB" id="7328956at2"/>
<sequence>MVIHRIHAWSGAGLSLLLAIIGMSGMLLVFKDDFLRASFPQARRGVPADPATIAALTERAEAQYGASTIRSIRFPAPDLGLIRVRFHTGGAAYLDSTGAELARWHGYARPEEWVFELHHYLLMGETGEIVVGVAGLCLFGLVLSGLYAVWPARRSLGSRVLPRSTKRKDLLSSHRNLGVLAALPLIVMALTGAGMIFPDAAKALMLAGRSSPPPFETVTPAARGEMNWPRLYQTAQAAFPDAAIRGVSMSSRQGGAVRIRLRQPAEWQPNGRTYIMVDPARGTILSVTDALSATPGVQAFNAFYPLHSGRLGKGIGARLYDVLLAATGLSLAILGSVGAYAFLTTSRRLRRNRAAE</sequence>
<gene>
    <name evidence="2" type="ordered locus">PB2503_07369</name>
</gene>
<protein>
    <recommendedName>
        <fullName evidence="4">PepSY domain-containing protein</fullName>
    </recommendedName>
</protein>
<evidence type="ECO:0000313" key="3">
    <source>
        <dbReference type="Proteomes" id="UP000001302"/>
    </source>
</evidence>
<reference evidence="2 3" key="2">
    <citation type="journal article" date="2011" name="J. Bacteriol.">
        <title>Complete genome sequence of strain HTCC2503T of Parvularcula bermudensis, the type species of the order "Parvularculales" in the class Alphaproteobacteria.</title>
        <authorList>
            <person name="Oh H.M."/>
            <person name="Kang I."/>
            <person name="Vergin K.L."/>
            <person name="Kang D."/>
            <person name="Rhee K.H."/>
            <person name="Giovannoni S.J."/>
            <person name="Cho J.C."/>
        </authorList>
    </citation>
    <scope>NUCLEOTIDE SEQUENCE [LARGE SCALE GENOMIC DNA]</scope>
    <source>
        <strain evidence="3">ATCC BAA-594 / HTCC2503 / KCTC 12087</strain>
    </source>
</reference>
<keyword evidence="3" id="KW-1185">Reference proteome</keyword>
<keyword evidence="1" id="KW-1133">Transmembrane helix</keyword>
<feature type="transmembrane region" description="Helical" evidence="1">
    <location>
        <begin position="129"/>
        <end position="150"/>
    </location>
</feature>